<dbReference type="NCBIfam" id="TIGR02150">
    <property type="entry name" value="IPP_isom_1"/>
    <property type="match status" value="1"/>
</dbReference>
<dbReference type="PIRSF" id="PIRSF018427">
    <property type="entry name" value="Isopntndiph_ism"/>
    <property type="match status" value="1"/>
</dbReference>
<keyword evidence="4 10" id="KW-0963">Cytoplasm</keyword>
<feature type="binding site" evidence="10">
    <location>
        <position position="113"/>
    </location>
    <ligand>
        <name>Mn(2+)</name>
        <dbReference type="ChEBI" id="CHEBI:29035"/>
    </ligand>
</feature>
<protein>
    <recommendedName>
        <fullName evidence="3 10">Isopentenyl-diphosphate Delta-isomerase</fullName>
        <shortName evidence="10">IPP isomerase</shortName>
        <ecNumber evidence="3 10">5.3.3.2</ecNumber>
    </recommendedName>
    <alternativeName>
        <fullName evidence="10">IPP:DMAPP isomerase</fullName>
    </alternativeName>
    <alternativeName>
        <fullName evidence="10">Isopentenyl pyrophosphate isomerase</fullName>
    </alternativeName>
</protein>
<keyword evidence="9 10" id="KW-0413">Isomerase</keyword>
<dbReference type="EMBL" id="CP005587">
    <property type="protein sequence ID" value="AGK58236.1"/>
    <property type="molecule type" value="Genomic_DNA"/>
</dbReference>
<dbReference type="CDD" id="cd02885">
    <property type="entry name" value="NUDIX_IPP_Isomerase"/>
    <property type="match status" value="1"/>
</dbReference>
<feature type="binding site" evidence="10">
    <location>
        <position position="31"/>
    </location>
    <ligand>
        <name>Mn(2+)</name>
        <dbReference type="ChEBI" id="CHEBI:29035"/>
    </ligand>
</feature>
<sequence length="176" mass="19783">MLQEDVVLVDPEDREIGIAEKLETHRRGDLHRAFSVLIWDSAGRLLLQRRQIDKYHSGGLWTNSCCGHPRPGERSGDAALRRLGEEMGITCALSPIGTFTYRAELDDGLIEHELVHLFRGIYDGAIAPNPRECDGFSWSTPETIQRQIASVPEAFTAWFRKYVEAGWPISPPVEVA</sequence>
<name>N0BCH5_9HYPH</name>
<comment type="function">
    <text evidence="10">Catalyzes the 1,3-allylic rearrangement of the homoallylic substrate isopentenyl (IPP) to its highly electrophilic allylic isomer, dimethylallyl diphosphate (DMAPP).</text>
</comment>
<comment type="cofactor">
    <cofactor evidence="10">
        <name>Mg(2+)</name>
        <dbReference type="ChEBI" id="CHEBI:18420"/>
    </cofactor>
    <text evidence="10">Binds 1 Mg(2+) ion per subunit. The magnesium ion binds only when substrate is bound.</text>
</comment>
<feature type="binding site" evidence="10">
    <location>
        <position position="25"/>
    </location>
    <ligand>
        <name>Mn(2+)</name>
        <dbReference type="ChEBI" id="CHEBI:29035"/>
    </ligand>
</feature>
<comment type="pathway">
    <text evidence="1 10">Isoprenoid biosynthesis; dimethylallyl diphosphate biosynthesis; dimethylallyl diphosphate from isopentenyl diphosphate: step 1/1.</text>
</comment>
<dbReference type="SUPFAM" id="SSF55811">
    <property type="entry name" value="Nudix"/>
    <property type="match status" value="1"/>
</dbReference>
<feature type="binding site" evidence="10">
    <location>
        <position position="68"/>
    </location>
    <ligand>
        <name>Mn(2+)</name>
        <dbReference type="ChEBI" id="CHEBI:29035"/>
    </ligand>
</feature>
<evidence type="ECO:0000256" key="8">
    <source>
        <dbReference type="ARBA" id="ARBA00023229"/>
    </source>
</evidence>
<evidence type="ECO:0000256" key="1">
    <source>
        <dbReference type="ARBA" id="ARBA00004826"/>
    </source>
</evidence>
<evidence type="ECO:0000259" key="12">
    <source>
        <dbReference type="PROSITE" id="PS51462"/>
    </source>
</evidence>
<evidence type="ECO:0000313" key="14">
    <source>
        <dbReference type="Proteomes" id="UP000005952"/>
    </source>
</evidence>
<evidence type="ECO:0000256" key="7">
    <source>
        <dbReference type="ARBA" id="ARBA00023211"/>
    </source>
</evidence>
<comment type="subcellular location">
    <subcellularLocation>
        <location evidence="10">Cytoplasm</location>
    </subcellularLocation>
</comment>
<evidence type="ECO:0000313" key="13">
    <source>
        <dbReference type="EMBL" id="AGK58236.1"/>
    </source>
</evidence>
<keyword evidence="8 10" id="KW-0414">Isoprene biosynthesis</keyword>
<dbReference type="STRING" id="670307.HYPDE_32818"/>
<feature type="active site" evidence="10 11">
    <location>
        <position position="66"/>
    </location>
</feature>
<dbReference type="InterPro" id="IPR011876">
    <property type="entry name" value="IsopentenylPP_isomerase_typ1"/>
</dbReference>
<evidence type="ECO:0000256" key="4">
    <source>
        <dbReference type="ARBA" id="ARBA00022490"/>
    </source>
</evidence>
<dbReference type="HOGENOM" id="CLU_060552_2_1_5"/>
<evidence type="ECO:0000256" key="9">
    <source>
        <dbReference type="ARBA" id="ARBA00023235"/>
    </source>
</evidence>
<dbReference type="GO" id="GO:0005737">
    <property type="term" value="C:cytoplasm"/>
    <property type="evidence" value="ECO:0007669"/>
    <property type="project" value="UniProtKB-SubCell"/>
</dbReference>
<evidence type="ECO:0000256" key="6">
    <source>
        <dbReference type="ARBA" id="ARBA00022842"/>
    </source>
</evidence>
<dbReference type="Proteomes" id="UP000005952">
    <property type="component" value="Chromosome"/>
</dbReference>
<dbReference type="PANTHER" id="PTHR10885:SF0">
    <property type="entry name" value="ISOPENTENYL-DIPHOSPHATE DELTA-ISOMERASE"/>
    <property type="match status" value="1"/>
</dbReference>
<evidence type="ECO:0000256" key="3">
    <source>
        <dbReference type="ARBA" id="ARBA00012057"/>
    </source>
</evidence>
<dbReference type="GO" id="GO:0050992">
    <property type="term" value="P:dimethylallyl diphosphate biosynthetic process"/>
    <property type="evidence" value="ECO:0007669"/>
    <property type="project" value="UniProtKB-UniRule"/>
</dbReference>
<feature type="active site" evidence="10 11">
    <location>
        <position position="113"/>
    </location>
</feature>
<dbReference type="Gene3D" id="3.90.79.10">
    <property type="entry name" value="Nucleoside Triphosphate Pyrophosphohydrolase"/>
    <property type="match status" value="1"/>
</dbReference>
<comment type="cofactor">
    <cofactor evidence="10">
        <name>Mn(2+)</name>
        <dbReference type="ChEBI" id="CHEBI:29035"/>
    </cofactor>
    <text evidence="10">Binds 1 Mn(2+) ion per subunit.</text>
</comment>
<dbReference type="PROSITE" id="PS51462">
    <property type="entry name" value="NUDIX"/>
    <property type="match status" value="1"/>
</dbReference>
<keyword evidence="14" id="KW-1185">Reference proteome</keyword>
<dbReference type="NCBIfam" id="NF002995">
    <property type="entry name" value="PRK03759.1"/>
    <property type="match status" value="1"/>
</dbReference>
<evidence type="ECO:0000256" key="11">
    <source>
        <dbReference type="PIRSR" id="PIRSR018427-1"/>
    </source>
</evidence>
<keyword evidence="6 10" id="KW-0460">Magnesium</keyword>
<comment type="catalytic activity">
    <reaction evidence="10">
        <text>isopentenyl diphosphate = dimethylallyl diphosphate</text>
        <dbReference type="Rhea" id="RHEA:23284"/>
        <dbReference type="ChEBI" id="CHEBI:57623"/>
        <dbReference type="ChEBI" id="CHEBI:128769"/>
        <dbReference type="EC" id="5.3.3.2"/>
    </reaction>
</comment>
<dbReference type="Pfam" id="PF00293">
    <property type="entry name" value="NUDIX"/>
    <property type="match status" value="1"/>
</dbReference>
<feature type="domain" description="Nudix hydrolase" evidence="12">
    <location>
        <begin position="29"/>
        <end position="161"/>
    </location>
</feature>
<proteinExistence type="inferred from homology"/>
<dbReference type="UniPathway" id="UPA00059">
    <property type="reaction ID" value="UER00104"/>
</dbReference>
<evidence type="ECO:0000256" key="5">
    <source>
        <dbReference type="ARBA" id="ARBA00022723"/>
    </source>
</evidence>
<dbReference type="KEGG" id="hdt:HYPDE_32818"/>
<dbReference type="AlphaFoldDB" id="N0BCH5"/>
<feature type="binding site" evidence="10">
    <location>
        <position position="86"/>
    </location>
    <ligand>
        <name>Mg(2+)</name>
        <dbReference type="ChEBI" id="CHEBI:18420"/>
    </ligand>
</feature>
<dbReference type="GO" id="GO:0046872">
    <property type="term" value="F:metal ion binding"/>
    <property type="evidence" value="ECO:0007669"/>
    <property type="project" value="UniProtKB-KW"/>
</dbReference>
<gene>
    <name evidence="10" type="primary">idi</name>
    <name evidence="13" type="ORF">HYPDE_32818</name>
</gene>
<comment type="similarity">
    <text evidence="2 10">Belongs to the IPP isomerase type 1 family.</text>
</comment>
<organism evidence="13 14">
    <name type="scientific">Hyphomicrobium denitrificans 1NES1</name>
    <dbReference type="NCBI Taxonomy" id="670307"/>
    <lineage>
        <taxon>Bacteria</taxon>
        <taxon>Pseudomonadati</taxon>
        <taxon>Pseudomonadota</taxon>
        <taxon>Alphaproteobacteria</taxon>
        <taxon>Hyphomicrobiales</taxon>
        <taxon>Hyphomicrobiaceae</taxon>
        <taxon>Hyphomicrobium</taxon>
    </lineage>
</organism>
<evidence type="ECO:0000256" key="10">
    <source>
        <dbReference type="HAMAP-Rule" id="MF_00202"/>
    </source>
</evidence>
<dbReference type="HAMAP" id="MF_00202">
    <property type="entry name" value="Idi"/>
    <property type="match status" value="1"/>
</dbReference>
<feature type="binding site" evidence="10">
    <location>
        <position position="111"/>
    </location>
    <ligand>
        <name>Mn(2+)</name>
        <dbReference type="ChEBI" id="CHEBI:29035"/>
    </ligand>
</feature>
<dbReference type="InterPro" id="IPR056375">
    <property type="entry name" value="Idi_bact"/>
</dbReference>
<dbReference type="InterPro" id="IPR015797">
    <property type="entry name" value="NUDIX_hydrolase-like_dom_sf"/>
</dbReference>
<keyword evidence="7 10" id="KW-0464">Manganese</keyword>
<keyword evidence="5 10" id="KW-0479">Metal-binding</keyword>
<reference evidence="13 14" key="1">
    <citation type="journal article" date="2013" name="Genome Announc.">
        <title>Genome sequences for three denitrifying bacterial strains isolated from a uranium- and nitrate-contaminated subsurface environment.</title>
        <authorList>
            <person name="Venkatramanan R."/>
            <person name="Prakash O."/>
            <person name="Woyke T."/>
            <person name="Chain P."/>
            <person name="Goodwin L.A."/>
            <person name="Watson D."/>
            <person name="Brooks S."/>
            <person name="Kostka J.E."/>
            <person name="Green S.J."/>
        </authorList>
    </citation>
    <scope>NUCLEOTIDE SEQUENCE [LARGE SCALE GENOMIC DNA]</scope>
    <source>
        <strain evidence="13 14">1NES1</strain>
    </source>
</reference>
<dbReference type="InterPro" id="IPR000086">
    <property type="entry name" value="NUDIX_hydrolase_dom"/>
</dbReference>
<dbReference type="PANTHER" id="PTHR10885">
    <property type="entry name" value="ISOPENTENYL-DIPHOSPHATE DELTA-ISOMERASE"/>
    <property type="match status" value="1"/>
</dbReference>
<dbReference type="eggNOG" id="COG1443">
    <property type="taxonomic scope" value="Bacteria"/>
</dbReference>
<evidence type="ECO:0000256" key="2">
    <source>
        <dbReference type="ARBA" id="ARBA00007579"/>
    </source>
</evidence>
<accession>N0BCH5</accession>
<dbReference type="GO" id="GO:0004452">
    <property type="term" value="F:isopentenyl-diphosphate delta-isomerase activity"/>
    <property type="evidence" value="ECO:0007669"/>
    <property type="project" value="UniProtKB-UniRule"/>
</dbReference>
<dbReference type="GO" id="GO:0009240">
    <property type="term" value="P:isopentenyl diphosphate biosynthetic process"/>
    <property type="evidence" value="ECO:0007669"/>
    <property type="project" value="TreeGrafter"/>
</dbReference>
<dbReference type="OrthoDB" id="9809458at2"/>
<dbReference type="RefSeq" id="WP_015598262.1">
    <property type="nucleotide sequence ID" value="NC_021172.1"/>
</dbReference>
<dbReference type="EC" id="5.3.3.2" evidence="3 10"/>